<dbReference type="EMBL" id="BNAI01000002">
    <property type="protein sequence ID" value="GHF13766.1"/>
    <property type="molecule type" value="Genomic_DNA"/>
</dbReference>
<feature type="transmembrane region" description="Helical" evidence="1">
    <location>
        <begin position="224"/>
        <end position="242"/>
    </location>
</feature>
<dbReference type="AlphaFoldDB" id="A0A8J3M0C2"/>
<dbReference type="Pfam" id="PF20357">
    <property type="entry name" value="DUF6652"/>
    <property type="match status" value="1"/>
</dbReference>
<keyword evidence="1" id="KW-0472">Membrane</keyword>
<dbReference type="RefSeq" id="WP_191282697.1">
    <property type="nucleotide sequence ID" value="NZ_BNAI01000002.1"/>
</dbReference>
<feature type="transmembrane region" description="Helical" evidence="1">
    <location>
        <begin position="116"/>
        <end position="137"/>
    </location>
</feature>
<evidence type="ECO:0000313" key="2">
    <source>
        <dbReference type="EMBL" id="GHF13766.1"/>
    </source>
</evidence>
<feature type="transmembrane region" description="Helical" evidence="1">
    <location>
        <begin position="38"/>
        <end position="63"/>
    </location>
</feature>
<keyword evidence="1" id="KW-1133">Transmembrane helix</keyword>
<dbReference type="InterPro" id="IPR046594">
    <property type="entry name" value="DUF6652"/>
</dbReference>
<gene>
    <name evidence="2" type="ORF">GCM10011600_13360</name>
</gene>
<accession>A0A8J3M0C2</accession>
<reference evidence="2" key="1">
    <citation type="journal article" date="2014" name="Int. J. Syst. Evol. Microbiol.">
        <title>Complete genome sequence of Corynebacterium casei LMG S-19264T (=DSM 44701T), isolated from a smear-ripened cheese.</title>
        <authorList>
            <consortium name="US DOE Joint Genome Institute (JGI-PGF)"/>
            <person name="Walter F."/>
            <person name="Albersmeier A."/>
            <person name="Kalinowski J."/>
            <person name="Ruckert C."/>
        </authorList>
    </citation>
    <scope>NUCLEOTIDE SEQUENCE</scope>
    <source>
        <strain evidence="2">CGMCC 1.16548</strain>
    </source>
</reference>
<protein>
    <submittedName>
        <fullName evidence="2">Uncharacterized protein</fullName>
    </submittedName>
</protein>
<evidence type="ECO:0000256" key="1">
    <source>
        <dbReference type="SAM" id="Phobius"/>
    </source>
</evidence>
<organism evidence="2 3">
    <name type="scientific">Pseudolysinimonas yzui</name>
    <dbReference type="NCBI Taxonomy" id="2708254"/>
    <lineage>
        <taxon>Bacteria</taxon>
        <taxon>Bacillati</taxon>
        <taxon>Actinomycetota</taxon>
        <taxon>Actinomycetes</taxon>
        <taxon>Micrococcales</taxon>
        <taxon>Microbacteriaceae</taxon>
        <taxon>Pseudolysinimonas</taxon>
    </lineage>
</organism>
<reference evidence="2" key="2">
    <citation type="submission" date="2020-09" db="EMBL/GenBank/DDBJ databases">
        <authorList>
            <person name="Sun Q."/>
            <person name="Zhou Y."/>
        </authorList>
    </citation>
    <scope>NUCLEOTIDE SEQUENCE</scope>
    <source>
        <strain evidence="2">CGMCC 1.16548</strain>
    </source>
</reference>
<feature type="transmembrane region" description="Helical" evidence="1">
    <location>
        <begin position="6"/>
        <end position="26"/>
    </location>
</feature>
<name>A0A8J3M0C2_9MICO</name>
<proteinExistence type="predicted"/>
<feature type="transmembrane region" description="Helical" evidence="1">
    <location>
        <begin position="157"/>
        <end position="183"/>
    </location>
</feature>
<feature type="transmembrane region" description="Helical" evidence="1">
    <location>
        <begin position="190"/>
        <end position="212"/>
    </location>
</feature>
<comment type="caution">
    <text evidence="2">The sequence shown here is derived from an EMBL/GenBank/DDBJ whole genome shotgun (WGS) entry which is preliminary data.</text>
</comment>
<evidence type="ECO:0000313" key="3">
    <source>
        <dbReference type="Proteomes" id="UP000617531"/>
    </source>
</evidence>
<feature type="transmembrane region" description="Helical" evidence="1">
    <location>
        <begin position="83"/>
        <end position="109"/>
    </location>
</feature>
<dbReference type="Proteomes" id="UP000617531">
    <property type="component" value="Unassembled WGS sequence"/>
</dbReference>
<sequence length="274" mass="28962">MRFVQAGVMILGAIGYVAIPVALVWASPVLSESSGPEVILYILIAAVAVWNLALLIVTVLVIVDSVKKIRSGRTRELASGVLLVKLAAIPFYLINFALLLLVAVGVLALSLRAIGIFLLPFVVPIVIAGTILTYLLLLSTSIYGFAAIARLRRERSIGIGVTVLYTLLLLVFVVDIAGAVMVFGHSRRRAGTALVVLLLTVGATLVAIWAVLFDPDGGFDVRTLIGIGGAAMIVGTIAISLIRRSRLRGRRSDVERVVADESAAVVEPAATVES</sequence>
<keyword evidence="3" id="KW-1185">Reference proteome</keyword>
<keyword evidence="1" id="KW-0812">Transmembrane</keyword>